<comment type="caution">
    <text evidence="12">The sequence shown here is derived from an EMBL/GenBank/DDBJ whole genome shotgun (WGS) entry which is preliminary data.</text>
</comment>
<protein>
    <recommendedName>
        <fullName evidence="10">Inorganic pyrophosphatase</fullName>
        <ecNumber evidence="4">3.6.1.1</ecNumber>
    </recommendedName>
    <alternativeName>
        <fullName evidence="9">Pyrophosphate phospho-hydrolase</fullName>
    </alternativeName>
</protein>
<gene>
    <name evidence="12" type="primary">PPA2_1</name>
    <name evidence="12" type="ORF">Ciccas_002268</name>
</gene>
<dbReference type="Proteomes" id="UP001626550">
    <property type="component" value="Unassembled WGS sequence"/>
</dbReference>
<evidence type="ECO:0000256" key="9">
    <source>
        <dbReference type="ARBA" id="ARBA00032535"/>
    </source>
</evidence>
<keyword evidence="13" id="KW-1185">Reference proteome</keyword>
<accession>A0ABD2QKW4</accession>
<evidence type="ECO:0000256" key="10">
    <source>
        <dbReference type="ARBA" id="ARBA00040300"/>
    </source>
</evidence>
<comment type="subcellular location">
    <subcellularLocation>
        <location evidence="2">Cytoplasm</location>
    </subcellularLocation>
</comment>
<dbReference type="AlphaFoldDB" id="A0ABD2QKW4"/>
<comment type="cofactor">
    <cofactor evidence="1">
        <name>Mg(2+)</name>
        <dbReference type="ChEBI" id="CHEBI:18420"/>
    </cofactor>
</comment>
<evidence type="ECO:0000256" key="2">
    <source>
        <dbReference type="ARBA" id="ARBA00004496"/>
    </source>
</evidence>
<evidence type="ECO:0000256" key="5">
    <source>
        <dbReference type="ARBA" id="ARBA00022490"/>
    </source>
</evidence>
<evidence type="ECO:0000256" key="6">
    <source>
        <dbReference type="ARBA" id="ARBA00022723"/>
    </source>
</evidence>
<dbReference type="Pfam" id="PF00719">
    <property type="entry name" value="Pyrophosphatase"/>
    <property type="match status" value="1"/>
</dbReference>
<dbReference type="CDD" id="cd00412">
    <property type="entry name" value="pyrophosphatase"/>
    <property type="match status" value="1"/>
</dbReference>
<keyword evidence="8" id="KW-0460">Magnesium</keyword>
<dbReference type="EC" id="3.6.1.1" evidence="4"/>
<comment type="similarity">
    <text evidence="3">Belongs to the PPase family.</text>
</comment>
<dbReference type="PANTHER" id="PTHR10286">
    <property type="entry name" value="INORGANIC PYROPHOSPHATASE"/>
    <property type="match status" value="1"/>
</dbReference>
<keyword evidence="5" id="KW-0963">Cytoplasm</keyword>
<keyword evidence="6" id="KW-0479">Metal-binding</keyword>
<evidence type="ECO:0000256" key="1">
    <source>
        <dbReference type="ARBA" id="ARBA00001946"/>
    </source>
</evidence>
<evidence type="ECO:0000313" key="13">
    <source>
        <dbReference type="Proteomes" id="UP001626550"/>
    </source>
</evidence>
<dbReference type="SUPFAM" id="SSF50324">
    <property type="entry name" value="Inorganic pyrophosphatase"/>
    <property type="match status" value="1"/>
</dbReference>
<dbReference type="InterPro" id="IPR008162">
    <property type="entry name" value="Pyrophosphatase"/>
</dbReference>
<dbReference type="GO" id="GO:0004427">
    <property type="term" value="F:inorganic diphosphate phosphatase activity"/>
    <property type="evidence" value="ECO:0007669"/>
    <property type="project" value="UniProtKB-EC"/>
</dbReference>
<keyword evidence="7" id="KW-0378">Hydrolase</keyword>
<evidence type="ECO:0000256" key="3">
    <source>
        <dbReference type="ARBA" id="ARBA00006220"/>
    </source>
</evidence>
<dbReference type="InterPro" id="IPR036649">
    <property type="entry name" value="Pyrophosphatase_sf"/>
</dbReference>
<evidence type="ECO:0000256" key="11">
    <source>
        <dbReference type="SAM" id="MobiDB-lite"/>
    </source>
</evidence>
<feature type="region of interest" description="Disordered" evidence="11">
    <location>
        <begin position="269"/>
        <end position="288"/>
    </location>
</feature>
<dbReference type="GO" id="GO:0046872">
    <property type="term" value="F:metal ion binding"/>
    <property type="evidence" value="ECO:0007669"/>
    <property type="project" value="UniProtKB-KW"/>
</dbReference>
<name>A0ABD2QKW4_9PLAT</name>
<evidence type="ECO:0000256" key="7">
    <source>
        <dbReference type="ARBA" id="ARBA00022801"/>
    </source>
</evidence>
<proteinExistence type="inferred from homology"/>
<reference evidence="12 13" key="1">
    <citation type="submission" date="2024-11" db="EMBL/GenBank/DDBJ databases">
        <title>Adaptive evolution of stress response genes in parasites aligns with host niche diversity.</title>
        <authorList>
            <person name="Hahn C."/>
            <person name="Resl P."/>
        </authorList>
    </citation>
    <scope>NUCLEOTIDE SEQUENCE [LARGE SCALE GENOMIC DNA]</scope>
    <source>
        <strain evidence="12">EGGRZ-B1_66</strain>
        <tissue evidence="12">Body</tissue>
    </source>
</reference>
<dbReference type="GO" id="GO:0005737">
    <property type="term" value="C:cytoplasm"/>
    <property type="evidence" value="ECO:0007669"/>
    <property type="project" value="UniProtKB-SubCell"/>
</dbReference>
<evidence type="ECO:0000256" key="8">
    <source>
        <dbReference type="ARBA" id="ARBA00022842"/>
    </source>
</evidence>
<dbReference type="PROSITE" id="PS00387">
    <property type="entry name" value="PPASE"/>
    <property type="match status" value="1"/>
</dbReference>
<organism evidence="12 13">
    <name type="scientific">Cichlidogyrus casuarinus</name>
    <dbReference type="NCBI Taxonomy" id="1844966"/>
    <lineage>
        <taxon>Eukaryota</taxon>
        <taxon>Metazoa</taxon>
        <taxon>Spiralia</taxon>
        <taxon>Lophotrochozoa</taxon>
        <taxon>Platyhelminthes</taxon>
        <taxon>Monogenea</taxon>
        <taxon>Monopisthocotylea</taxon>
        <taxon>Dactylogyridea</taxon>
        <taxon>Ancyrocephalidae</taxon>
        <taxon>Cichlidogyrus</taxon>
    </lineage>
</organism>
<dbReference type="Gene3D" id="3.90.80.10">
    <property type="entry name" value="Inorganic pyrophosphatase"/>
    <property type="match status" value="1"/>
</dbReference>
<sequence length="381" mass="43242">MRYTHSYIKLINTSSNIINLIKMSTYSVCESGKPFTKDYPTPSGPVSAFHDVPLYANQEKTHFNMVVEIPRWSNAKMEISKDDYLNPIKQDIKKDQLRFVPNLFPFHGYIWNYGAFPQTWEDPNHEDIDTKCKGDNDPLDVCEIGSAILSRGAVVKVKPLGVLAMIDEGETDWKIICINIEDPLASQLNDISDVEKEMPGFLDATRDWFKKYKIPDGKPANNFAFNGAFKGSDFALKLINETHAYWEKLMTGTVQNSISKTNVSLSNPFTSAQSDANDKLPDNRSTMEVTSSDPKSIFICMYIILFYRGQMALRLTSDIFLIISNRSQLSYLSKESNKCACNSEFFISWFNRNLDDQSKSGQLRELGSYLKNLGEVLGLEN</sequence>
<evidence type="ECO:0000256" key="4">
    <source>
        <dbReference type="ARBA" id="ARBA00012146"/>
    </source>
</evidence>
<dbReference type="FunFam" id="3.90.80.10:FF:000004">
    <property type="entry name" value="Inorganic pyrophosphatase"/>
    <property type="match status" value="1"/>
</dbReference>
<dbReference type="EMBL" id="JBJKFK010000173">
    <property type="protein sequence ID" value="KAL3319071.1"/>
    <property type="molecule type" value="Genomic_DNA"/>
</dbReference>
<evidence type="ECO:0000313" key="12">
    <source>
        <dbReference type="EMBL" id="KAL3319071.1"/>
    </source>
</evidence>